<sequence length="200" mass="22259">MIGDALLRQGKYAEAVALYRQAAAADDPDAEYWLLYDVAFSYLIERFDSPVQERQVAQANRQFDALSGENPGASDVEQVLALDLLSPFALWRLTEAERLAGRPVLPLLLGGALLLEDFPPMWDEALRAANTELPGALAPIIGAIKRHCREEFISFLYEDDFVDVDFRTSVLAAFEQVPDVEDIPAVARAYESYDDETSSK</sequence>
<accession>B0RIT3</accession>
<dbReference type="SUPFAM" id="SSF81901">
    <property type="entry name" value="HCP-like"/>
    <property type="match status" value="1"/>
</dbReference>
<dbReference type="STRING" id="31964.CMS2643"/>
<reference evidence="1 2" key="1">
    <citation type="journal article" date="2008" name="J. Bacteriol.">
        <title>Genome of the actinomycete plant pathogen Clavibacter michiganensis subsp. sepedonicus suggests recent niche adaptation.</title>
        <authorList>
            <person name="Bentley S.D."/>
            <person name="Corton C."/>
            <person name="Brown S.E."/>
            <person name="Barron A."/>
            <person name="Clark L."/>
            <person name="Doggett J."/>
            <person name="Harris B."/>
            <person name="Ormond D."/>
            <person name="Quail M.A."/>
            <person name="May G."/>
            <person name="Francis D."/>
            <person name="Knudson D."/>
            <person name="Parkhill J."/>
            <person name="Ishimaru C.A."/>
        </authorList>
    </citation>
    <scope>NUCLEOTIDE SEQUENCE [LARGE SCALE GENOMIC DNA]</scope>
    <source>
        <strain evidence="2">ATCC 33113 / DSM 20744 / JCM 9667 / LMG 2889 / ICMP 2535 / C-1</strain>
    </source>
</reference>
<dbReference type="InterPro" id="IPR011990">
    <property type="entry name" value="TPR-like_helical_dom_sf"/>
</dbReference>
<evidence type="ECO:0000313" key="1">
    <source>
        <dbReference type="EMBL" id="CAQ02718.1"/>
    </source>
</evidence>
<protein>
    <submittedName>
        <fullName evidence="1">Uncharacterized protein</fullName>
    </submittedName>
</protein>
<dbReference type="AlphaFoldDB" id="B0RIT3"/>
<proteinExistence type="predicted"/>
<dbReference type="Proteomes" id="UP000001318">
    <property type="component" value="Chromosome"/>
</dbReference>
<organism evidence="1 2">
    <name type="scientific">Clavibacter sepedonicus</name>
    <name type="common">Clavibacter michiganensis subsp. sepedonicus</name>
    <dbReference type="NCBI Taxonomy" id="31964"/>
    <lineage>
        <taxon>Bacteria</taxon>
        <taxon>Bacillati</taxon>
        <taxon>Actinomycetota</taxon>
        <taxon>Actinomycetes</taxon>
        <taxon>Micrococcales</taxon>
        <taxon>Microbacteriaceae</taxon>
        <taxon>Clavibacter</taxon>
    </lineage>
</organism>
<dbReference type="KEGG" id="cms:CMS2643"/>
<dbReference type="Gene3D" id="1.25.40.10">
    <property type="entry name" value="Tetratricopeptide repeat domain"/>
    <property type="match status" value="1"/>
</dbReference>
<dbReference type="RefSeq" id="WP_012299892.1">
    <property type="nucleotide sequence ID" value="NC_010407.1"/>
</dbReference>
<evidence type="ECO:0000313" key="2">
    <source>
        <dbReference type="Proteomes" id="UP000001318"/>
    </source>
</evidence>
<dbReference type="EMBL" id="AM849034">
    <property type="protein sequence ID" value="CAQ02718.1"/>
    <property type="molecule type" value="Genomic_DNA"/>
</dbReference>
<gene>
    <name evidence="1" type="ordered locus">CMS2643</name>
</gene>
<name>B0RIT3_CLASE</name>
<dbReference type="GeneID" id="41395502"/>
<dbReference type="HOGENOM" id="CLU_1364169_0_0_11"/>
<keyword evidence="2" id="KW-1185">Reference proteome</keyword>